<dbReference type="InterPro" id="IPR036396">
    <property type="entry name" value="Cyt_P450_sf"/>
</dbReference>
<dbReference type="InterPro" id="IPR050121">
    <property type="entry name" value="Cytochrome_P450_monoxygenase"/>
</dbReference>
<accession>A0A8H6R9C6</accession>
<keyword evidence="7" id="KW-0503">Monooxygenase</keyword>
<dbReference type="PRINTS" id="PR00463">
    <property type="entry name" value="EP450I"/>
</dbReference>
<keyword evidence="4 8" id="KW-0479">Metal-binding</keyword>
<organism evidence="10 11">
    <name type="scientific">Pseudocercospora fuligena</name>
    <dbReference type="NCBI Taxonomy" id="685502"/>
    <lineage>
        <taxon>Eukaryota</taxon>
        <taxon>Fungi</taxon>
        <taxon>Dikarya</taxon>
        <taxon>Ascomycota</taxon>
        <taxon>Pezizomycotina</taxon>
        <taxon>Dothideomycetes</taxon>
        <taxon>Dothideomycetidae</taxon>
        <taxon>Mycosphaerellales</taxon>
        <taxon>Mycosphaerellaceae</taxon>
        <taxon>Pseudocercospora</taxon>
    </lineage>
</organism>
<evidence type="ECO:0000256" key="6">
    <source>
        <dbReference type="ARBA" id="ARBA00023004"/>
    </source>
</evidence>
<name>A0A8H6R9C6_9PEZI</name>
<feature type="transmembrane region" description="Helical" evidence="9">
    <location>
        <begin position="15"/>
        <end position="37"/>
    </location>
</feature>
<evidence type="ECO:0000256" key="2">
    <source>
        <dbReference type="ARBA" id="ARBA00010617"/>
    </source>
</evidence>
<dbReference type="InterPro" id="IPR001128">
    <property type="entry name" value="Cyt_P450"/>
</dbReference>
<keyword evidence="3 8" id="KW-0349">Heme</keyword>
<evidence type="ECO:0000256" key="8">
    <source>
        <dbReference type="PIRSR" id="PIRSR602401-1"/>
    </source>
</evidence>
<dbReference type="EMBL" id="JABCIY010000245">
    <property type="protein sequence ID" value="KAF7186799.1"/>
    <property type="molecule type" value="Genomic_DNA"/>
</dbReference>
<keyword evidence="9" id="KW-0812">Transmembrane</keyword>
<evidence type="ECO:0000256" key="4">
    <source>
        <dbReference type="ARBA" id="ARBA00022723"/>
    </source>
</evidence>
<keyword evidence="11" id="KW-1185">Reference proteome</keyword>
<dbReference type="GO" id="GO:0016705">
    <property type="term" value="F:oxidoreductase activity, acting on paired donors, with incorporation or reduction of molecular oxygen"/>
    <property type="evidence" value="ECO:0007669"/>
    <property type="project" value="InterPro"/>
</dbReference>
<sequence length="504" mass="57443">MAVIEQVSSIETAKASLTLAVIGLFLYPVGLAIYNLFFHPLRSYPGPLLWRLTDIPFDYHIVRGTLQHRICEIHKQYGPEVRIGVNELSFADSRAWKDVFAHRPEFPKDRRKLVMPPNGSHSILGAPAEEHARFRRLLAHAFSEKGLREQEPRIKKYMDLLVDRLNEKAIAKQATNIVDWYTATVFDVIGELAWGESFHGLEERRVHDWVSAILGNVKYVFQTVALRRHGLGRFSSWLMDPEVQRKRMENCKLSSELAEKRAQMGGEPRGDFWDRVLIKSADDNMTGEGMTQAEMVNNASVLVLGGAETSATTLSGTTYLLLKHPDKMKKAVQEVRSAFKSSDEIDVYSVNRLSYMSAVLEEAMRIYPPVPDQAQRTPPVGGGQVLGKWLPEEACIHVHQYSLNHSETNFHRADEFVPERWLPDAPAEFEKDDKYAFQPFSVAVRNCIGRNLAYAEMRLILAKVLYHFDVELDPSQTGDWFDQKSYGVWFKGPLQVRLKARADI</sequence>
<dbReference type="PANTHER" id="PTHR24305:SF29">
    <property type="entry name" value="BENZOATE-PARA-HYDROXYLASE"/>
    <property type="match status" value="1"/>
</dbReference>
<dbReference type="PRINTS" id="PR00385">
    <property type="entry name" value="P450"/>
</dbReference>
<evidence type="ECO:0000313" key="10">
    <source>
        <dbReference type="EMBL" id="KAF7186799.1"/>
    </source>
</evidence>
<evidence type="ECO:0000256" key="1">
    <source>
        <dbReference type="ARBA" id="ARBA00001971"/>
    </source>
</evidence>
<dbReference type="Gene3D" id="1.10.630.10">
    <property type="entry name" value="Cytochrome P450"/>
    <property type="match status" value="1"/>
</dbReference>
<protein>
    <submittedName>
        <fullName evidence="10">Versicolorin B desaturase</fullName>
    </submittedName>
</protein>
<comment type="similarity">
    <text evidence="2">Belongs to the cytochrome P450 family.</text>
</comment>
<evidence type="ECO:0000256" key="7">
    <source>
        <dbReference type="ARBA" id="ARBA00023033"/>
    </source>
</evidence>
<dbReference type="GO" id="GO:0020037">
    <property type="term" value="F:heme binding"/>
    <property type="evidence" value="ECO:0007669"/>
    <property type="project" value="InterPro"/>
</dbReference>
<evidence type="ECO:0000313" key="11">
    <source>
        <dbReference type="Proteomes" id="UP000660729"/>
    </source>
</evidence>
<dbReference type="Pfam" id="PF00067">
    <property type="entry name" value="p450"/>
    <property type="match status" value="1"/>
</dbReference>
<evidence type="ECO:0000256" key="5">
    <source>
        <dbReference type="ARBA" id="ARBA00023002"/>
    </source>
</evidence>
<dbReference type="InterPro" id="IPR002401">
    <property type="entry name" value="Cyt_P450_E_grp-I"/>
</dbReference>
<dbReference type="PANTHER" id="PTHR24305">
    <property type="entry name" value="CYTOCHROME P450"/>
    <property type="match status" value="1"/>
</dbReference>
<keyword evidence="5" id="KW-0560">Oxidoreductase</keyword>
<feature type="binding site" description="axial binding residue" evidence="8">
    <location>
        <position position="447"/>
    </location>
    <ligand>
        <name>heme</name>
        <dbReference type="ChEBI" id="CHEBI:30413"/>
    </ligand>
    <ligandPart>
        <name>Fe</name>
        <dbReference type="ChEBI" id="CHEBI:18248"/>
    </ligandPart>
</feature>
<reference evidence="10" key="1">
    <citation type="submission" date="2020-04" db="EMBL/GenBank/DDBJ databases">
        <title>Draft genome resource of the tomato pathogen Pseudocercospora fuligena.</title>
        <authorList>
            <person name="Zaccaron A."/>
        </authorList>
    </citation>
    <scope>NUCLEOTIDE SEQUENCE</scope>
    <source>
        <strain evidence="10">PF001</strain>
    </source>
</reference>
<keyword evidence="9" id="KW-1133">Transmembrane helix</keyword>
<dbReference type="CDD" id="cd11058">
    <property type="entry name" value="CYP60B-like"/>
    <property type="match status" value="1"/>
</dbReference>
<dbReference type="SUPFAM" id="SSF48264">
    <property type="entry name" value="Cytochrome P450"/>
    <property type="match status" value="1"/>
</dbReference>
<evidence type="ECO:0000256" key="3">
    <source>
        <dbReference type="ARBA" id="ARBA00022617"/>
    </source>
</evidence>
<comment type="cofactor">
    <cofactor evidence="1 8">
        <name>heme</name>
        <dbReference type="ChEBI" id="CHEBI:30413"/>
    </cofactor>
</comment>
<dbReference type="OrthoDB" id="1470350at2759"/>
<dbReference type="GO" id="GO:0005506">
    <property type="term" value="F:iron ion binding"/>
    <property type="evidence" value="ECO:0007669"/>
    <property type="project" value="InterPro"/>
</dbReference>
<dbReference type="GO" id="GO:0004497">
    <property type="term" value="F:monooxygenase activity"/>
    <property type="evidence" value="ECO:0007669"/>
    <property type="project" value="UniProtKB-KW"/>
</dbReference>
<gene>
    <name evidence="10" type="ORF">HII31_11759</name>
</gene>
<keyword evidence="6 8" id="KW-0408">Iron</keyword>
<evidence type="ECO:0000256" key="9">
    <source>
        <dbReference type="SAM" id="Phobius"/>
    </source>
</evidence>
<dbReference type="Proteomes" id="UP000660729">
    <property type="component" value="Unassembled WGS sequence"/>
</dbReference>
<keyword evidence="9" id="KW-0472">Membrane</keyword>
<proteinExistence type="inferred from homology"/>
<comment type="caution">
    <text evidence="10">The sequence shown here is derived from an EMBL/GenBank/DDBJ whole genome shotgun (WGS) entry which is preliminary data.</text>
</comment>
<dbReference type="AlphaFoldDB" id="A0A8H6R9C6"/>